<feature type="binding site" evidence="3">
    <location>
        <position position="106"/>
    </location>
    <ligand>
        <name>Mg(2+)</name>
        <dbReference type="ChEBI" id="CHEBI:18420"/>
    </ligand>
</feature>
<dbReference type="PANTHER" id="PTHR38096:SF1">
    <property type="entry name" value="ENTEROBACTIN SYNTHASE COMPONENT D"/>
    <property type="match status" value="1"/>
</dbReference>
<dbReference type="Proteomes" id="UP000584374">
    <property type="component" value="Unassembled WGS sequence"/>
</dbReference>
<keyword evidence="3" id="KW-0479">Metal-binding</keyword>
<dbReference type="GO" id="GO:0009239">
    <property type="term" value="P:enterobactin biosynthetic process"/>
    <property type="evidence" value="ECO:0007669"/>
    <property type="project" value="InterPro"/>
</dbReference>
<dbReference type="Pfam" id="PF01648">
    <property type="entry name" value="ACPS"/>
    <property type="match status" value="1"/>
</dbReference>
<dbReference type="EMBL" id="JACHIW010000001">
    <property type="protein sequence ID" value="MBB5157798.1"/>
    <property type="molecule type" value="Genomic_DNA"/>
</dbReference>
<dbReference type="InterPro" id="IPR008278">
    <property type="entry name" value="4-PPantetheinyl_Trfase_dom"/>
</dbReference>
<feature type="binding site" evidence="2">
    <location>
        <position position="154"/>
    </location>
    <ligand>
        <name>CoA</name>
        <dbReference type="ChEBI" id="CHEBI:57287"/>
    </ligand>
</feature>
<evidence type="ECO:0000256" key="3">
    <source>
        <dbReference type="PIRSR" id="PIRSR603542-2"/>
    </source>
</evidence>
<dbReference type="GO" id="GO:0005886">
    <property type="term" value="C:plasma membrane"/>
    <property type="evidence" value="ECO:0007669"/>
    <property type="project" value="TreeGrafter"/>
</dbReference>
<protein>
    <submittedName>
        <fullName evidence="6">4'-phosphopantetheinyl transferase EntD</fullName>
    </submittedName>
</protein>
<sequence length="235" mass="25959">MIEELLPAEVSSAEAFTDPPDVILFPEEEALIAHARDKRRREFTTGRWCAHQALSRLGVPPAPLLRGERGAPKWPARIIGSITHCAAYRAAVVARAEQVRTLGIDAEPHAPLPAGVLNVVSLAAERTHLAELSTVHPDTHWDRILFSCKETVYKAWYPITRQWLGFEDARLELGTGTFTAHLRKEGAELAGRPLTAFTGRWLVRKGLVVSAIAVPNRSWGDRPTHEGHPQTNLLG</sequence>
<feature type="binding site" evidence="2">
    <location>
        <position position="105"/>
    </location>
    <ligand>
        <name>CoA</name>
        <dbReference type="ChEBI" id="CHEBI:57287"/>
    </ligand>
</feature>
<feature type="binding site" evidence="2">
    <location>
        <position position="164"/>
    </location>
    <ligand>
        <name>CoA</name>
        <dbReference type="ChEBI" id="CHEBI:57287"/>
    </ligand>
</feature>
<dbReference type="Pfam" id="PF17837">
    <property type="entry name" value="4PPT_N"/>
    <property type="match status" value="1"/>
</dbReference>
<feature type="binding site" evidence="3">
    <location>
        <position position="107"/>
    </location>
    <ligand>
        <name>Mg(2+)</name>
        <dbReference type="ChEBI" id="CHEBI:18420"/>
    </ligand>
</feature>
<dbReference type="GO" id="GO:0008897">
    <property type="term" value="F:holo-[acyl-carrier-protein] synthase activity"/>
    <property type="evidence" value="ECO:0007669"/>
    <property type="project" value="InterPro"/>
</dbReference>
<evidence type="ECO:0000256" key="1">
    <source>
        <dbReference type="ARBA" id="ARBA00022679"/>
    </source>
</evidence>
<dbReference type="InterPro" id="IPR003542">
    <property type="entry name" value="Enbac_synth_compD-like"/>
</dbReference>
<feature type="binding site" evidence="2">
    <location>
        <position position="39"/>
    </location>
    <ligand>
        <name>CoA</name>
        <dbReference type="ChEBI" id="CHEBI:57287"/>
    </ligand>
</feature>
<evidence type="ECO:0000259" key="4">
    <source>
        <dbReference type="Pfam" id="PF01648"/>
    </source>
</evidence>
<comment type="caution">
    <text evidence="6">The sequence shown here is derived from an EMBL/GenBank/DDBJ whole genome shotgun (WGS) entry which is preliminary data.</text>
</comment>
<dbReference type="PRINTS" id="PR01399">
    <property type="entry name" value="ENTSNTHTASED"/>
</dbReference>
<reference evidence="6 7" key="1">
    <citation type="submission" date="2020-08" db="EMBL/GenBank/DDBJ databases">
        <title>Sequencing the genomes of 1000 actinobacteria strains.</title>
        <authorList>
            <person name="Klenk H.-P."/>
        </authorList>
    </citation>
    <scope>NUCLEOTIDE SEQUENCE [LARGE SCALE GENOMIC DNA]</scope>
    <source>
        <strain evidence="6 7">DSM 45584</strain>
    </source>
</reference>
<dbReference type="InterPro" id="IPR041354">
    <property type="entry name" value="4PPT_N"/>
</dbReference>
<feature type="binding site" evidence="3">
    <location>
        <position position="105"/>
    </location>
    <ligand>
        <name>Mg(2+)</name>
        <dbReference type="ChEBI" id="CHEBI:18420"/>
    </ligand>
</feature>
<gene>
    <name evidence="6" type="ORF">BJ970_005332</name>
</gene>
<keyword evidence="1 6" id="KW-0808">Transferase</keyword>
<evidence type="ECO:0000313" key="6">
    <source>
        <dbReference type="EMBL" id="MBB5157798.1"/>
    </source>
</evidence>
<comment type="cofactor">
    <cofactor evidence="3">
        <name>Mg(2+)</name>
        <dbReference type="ChEBI" id="CHEBI:18420"/>
    </cofactor>
</comment>
<name>A0A840QGC3_9PSEU</name>
<evidence type="ECO:0000256" key="2">
    <source>
        <dbReference type="PIRSR" id="PIRSR603542-1"/>
    </source>
</evidence>
<feature type="domain" description="4'-phosphopantetheinyl transferase" evidence="4">
    <location>
        <begin position="102"/>
        <end position="184"/>
    </location>
</feature>
<feature type="binding site" evidence="2">
    <location>
        <position position="47"/>
    </location>
    <ligand>
        <name>CoA</name>
        <dbReference type="ChEBI" id="CHEBI:57287"/>
    </ligand>
</feature>
<evidence type="ECO:0000313" key="7">
    <source>
        <dbReference type="Proteomes" id="UP000584374"/>
    </source>
</evidence>
<feature type="domain" description="4'-phosphopantetheinyl transferase N-terminal" evidence="5">
    <location>
        <begin position="27"/>
        <end position="94"/>
    </location>
</feature>
<dbReference type="AlphaFoldDB" id="A0A840QGC3"/>
<proteinExistence type="predicted"/>
<organism evidence="6 7">
    <name type="scientific">Saccharopolyspora phatthalungensis</name>
    <dbReference type="NCBI Taxonomy" id="664693"/>
    <lineage>
        <taxon>Bacteria</taxon>
        <taxon>Bacillati</taxon>
        <taxon>Actinomycetota</taxon>
        <taxon>Actinomycetes</taxon>
        <taxon>Pseudonocardiales</taxon>
        <taxon>Pseudonocardiaceae</taxon>
        <taxon>Saccharopolyspora</taxon>
    </lineage>
</organism>
<evidence type="ECO:0000259" key="5">
    <source>
        <dbReference type="Pfam" id="PF17837"/>
    </source>
</evidence>
<accession>A0A840QGC3</accession>
<keyword evidence="3" id="KW-0460">Magnesium</keyword>
<dbReference type="PANTHER" id="PTHR38096">
    <property type="entry name" value="ENTEROBACTIN SYNTHASE COMPONENT D"/>
    <property type="match status" value="1"/>
</dbReference>
<dbReference type="Gene3D" id="3.90.470.20">
    <property type="entry name" value="4'-phosphopantetheinyl transferase domain"/>
    <property type="match status" value="1"/>
</dbReference>
<dbReference type="InterPro" id="IPR037143">
    <property type="entry name" value="4-PPantetheinyl_Trfase_dom_sf"/>
</dbReference>
<dbReference type="GO" id="GO:0009366">
    <property type="term" value="C:enterobactin synthetase complex"/>
    <property type="evidence" value="ECO:0007669"/>
    <property type="project" value="InterPro"/>
</dbReference>
<dbReference type="GO" id="GO:0000287">
    <property type="term" value="F:magnesium ion binding"/>
    <property type="evidence" value="ECO:0007669"/>
    <property type="project" value="InterPro"/>
</dbReference>
<feature type="binding site" evidence="2">
    <location>
        <begin position="83"/>
        <end position="84"/>
    </location>
    <ligand>
        <name>CoA</name>
        <dbReference type="ChEBI" id="CHEBI:57287"/>
    </ligand>
</feature>
<dbReference type="SUPFAM" id="SSF56214">
    <property type="entry name" value="4'-phosphopantetheinyl transferase"/>
    <property type="match status" value="2"/>
</dbReference>
<dbReference type="RefSeq" id="WP_184728655.1">
    <property type="nucleotide sequence ID" value="NZ_JACHIW010000001.1"/>
</dbReference>
<keyword evidence="7" id="KW-1185">Reference proteome</keyword>
<feature type="binding site" evidence="2">
    <location>
        <position position="150"/>
    </location>
    <ligand>
        <name>CoA</name>
        <dbReference type="ChEBI" id="CHEBI:57287"/>
    </ligand>
</feature>